<dbReference type="InterPro" id="IPR010982">
    <property type="entry name" value="Lambda_DNA-bd_dom_sf"/>
</dbReference>
<accession>A0A2N8ZD78</accession>
<keyword evidence="3" id="KW-1185">Reference proteome</keyword>
<dbReference type="GO" id="GO:0003677">
    <property type="term" value="F:DNA binding"/>
    <property type="evidence" value="ECO:0007669"/>
    <property type="project" value="InterPro"/>
</dbReference>
<dbReference type="EMBL" id="LT960611">
    <property type="protein sequence ID" value="SON49857.1"/>
    <property type="molecule type" value="Genomic_DNA"/>
</dbReference>
<gene>
    <name evidence="2" type="ORF">VTAP4600_A1878</name>
</gene>
<dbReference type="InterPro" id="IPR001387">
    <property type="entry name" value="Cro/C1-type_HTH"/>
</dbReference>
<evidence type="ECO:0000313" key="2">
    <source>
        <dbReference type="EMBL" id="SON49857.1"/>
    </source>
</evidence>
<organism evidence="2 3">
    <name type="scientific">Vibrio tapetis subsp. tapetis</name>
    <dbReference type="NCBI Taxonomy" id="1671868"/>
    <lineage>
        <taxon>Bacteria</taxon>
        <taxon>Pseudomonadati</taxon>
        <taxon>Pseudomonadota</taxon>
        <taxon>Gammaproteobacteria</taxon>
        <taxon>Vibrionales</taxon>
        <taxon>Vibrionaceae</taxon>
        <taxon>Vibrio</taxon>
    </lineage>
</organism>
<protein>
    <recommendedName>
        <fullName evidence="1">HTH cro/C1-type domain-containing protein</fullName>
    </recommendedName>
</protein>
<evidence type="ECO:0000259" key="1">
    <source>
        <dbReference type="PROSITE" id="PS50943"/>
    </source>
</evidence>
<dbReference type="SUPFAM" id="SSF47413">
    <property type="entry name" value="lambda repressor-like DNA-binding domains"/>
    <property type="match status" value="1"/>
</dbReference>
<dbReference type="KEGG" id="vta:A1878"/>
<dbReference type="PROSITE" id="PS50943">
    <property type="entry name" value="HTH_CROC1"/>
    <property type="match status" value="1"/>
</dbReference>
<name>A0A2N8ZD78_9VIBR</name>
<dbReference type="Proteomes" id="UP000235828">
    <property type="component" value="Chromosome A"/>
</dbReference>
<proteinExistence type="predicted"/>
<feature type="domain" description="HTH cro/C1-type" evidence="1">
    <location>
        <begin position="26"/>
        <end position="75"/>
    </location>
</feature>
<dbReference type="Gene3D" id="1.10.260.40">
    <property type="entry name" value="lambda repressor-like DNA-binding domains"/>
    <property type="match status" value="1"/>
</dbReference>
<sequence>MSCEKENAYGEDVLTKIRSSWFVYKKEHKVNQAQAADYLGMKQSAFSQYLCGNISLNTDFISRFAQMVDRPPAYFHHRLEQGGEEWYSMDGTIFTSEISQTLSGEKVSSPFIIMPRMAVIRGYVCVEIDNHDTRYKTGTVVFFTPLGNISESDEVGVFDSNNKIVAIGLLEYICNRWSVSTLQNGIPTKIFVNEGLKLMRLEGSVQHEKSKRRIFHSGDINLATKKK</sequence>
<reference evidence="2 3" key="1">
    <citation type="submission" date="2017-10" db="EMBL/GenBank/DDBJ databases">
        <authorList>
            <person name="Banno H."/>
            <person name="Chua N.-H."/>
        </authorList>
    </citation>
    <scope>NUCLEOTIDE SEQUENCE [LARGE SCALE GENOMIC DNA]</scope>
    <source>
        <strain evidence="2">Vibrio tapetis CECT4600</strain>
    </source>
</reference>
<dbReference type="CDD" id="cd00093">
    <property type="entry name" value="HTH_XRE"/>
    <property type="match status" value="1"/>
</dbReference>
<dbReference type="AlphaFoldDB" id="A0A2N8ZD78"/>
<evidence type="ECO:0000313" key="3">
    <source>
        <dbReference type="Proteomes" id="UP000235828"/>
    </source>
</evidence>